<keyword evidence="1" id="KW-0479">Metal-binding</keyword>
<dbReference type="SUPFAM" id="SSF55186">
    <property type="entry name" value="ThrRS/AlaRS common domain"/>
    <property type="match status" value="1"/>
</dbReference>
<proteinExistence type="predicted"/>
<dbReference type="InterPro" id="IPR018163">
    <property type="entry name" value="Thr/Ala-tRNA-synth_IIc_edit"/>
</dbReference>
<protein>
    <submittedName>
        <fullName evidence="3">Alanyl-tRNA synthetase domain-containing protein</fullName>
    </submittedName>
</protein>
<accession>F8JJ98</accession>
<evidence type="ECO:0000313" key="4">
    <source>
        <dbReference type="Proteomes" id="UP000007842"/>
    </source>
</evidence>
<dbReference type="Gene3D" id="2.40.30.130">
    <property type="match status" value="1"/>
</dbReference>
<accession>G8XGW5</accession>
<dbReference type="GO" id="GO:0002161">
    <property type="term" value="F:aminoacyl-tRNA deacylase activity"/>
    <property type="evidence" value="ECO:0007669"/>
    <property type="project" value="UniProtKB-ARBA"/>
</dbReference>
<dbReference type="SMR" id="F8JJ98"/>
<dbReference type="EMBL" id="CP003229">
    <property type="protein sequence ID" value="AEW98792.1"/>
    <property type="molecule type" value="Genomic_DNA"/>
</dbReference>
<reference evidence="4" key="1">
    <citation type="submission" date="2011-12" db="EMBL/GenBank/DDBJ databases">
        <title>Complete genome sequence of Streptomyces cattleya strain DSM 46488.</title>
        <authorList>
            <person name="Ou H.-Y."/>
            <person name="Li P."/>
            <person name="Zhao C."/>
            <person name="O'Hagan D."/>
            <person name="Deng Z."/>
        </authorList>
    </citation>
    <scope>NUCLEOTIDE SEQUENCE [LARGE SCALE GENOMIC DNA]</scope>
    <source>
        <strain evidence="4">ATCC 35852 / DSM 46488 / JCM 4925 / NBRC 14057 / NRRL 8057</strain>
        <plasmid evidence="4">Plasmid pSCATT</plasmid>
    </source>
</reference>
<keyword evidence="4" id="KW-1185">Reference proteome</keyword>
<dbReference type="GO" id="GO:0000166">
    <property type="term" value="F:nucleotide binding"/>
    <property type="evidence" value="ECO:0007669"/>
    <property type="project" value="InterPro"/>
</dbReference>
<geneLocation type="plasmid" evidence="3 4">
    <name>pSCATT</name>
</geneLocation>
<keyword evidence="2" id="KW-0862">Zinc</keyword>
<keyword evidence="3" id="KW-0614">Plasmid</keyword>
<dbReference type="HOGENOM" id="CLU_004485_3_1_11"/>
<dbReference type="GO" id="GO:0046872">
    <property type="term" value="F:metal ion binding"/>
    <property type="evidence" value="ECO:0007669"/>
    <property type="project" value="UniProtKB-KW"/>
</dbReference>
<dbReference type="InterPro" id="IPR051335">
    <property type="entry name" value="Alanyl-tRNA_Editing_Enzymes"/>
</dbReference>
<dbReference type="AlphaFoldDB" id="F8JJ98"/>
<dbReference type="Gene3D" id="3.30.980.10">
    <property type="entry name" value="Threonyl-trna Synthetase, Chain A, domain 2"/>
    <property type="match status" value="1"/>
</dbReference>
<sequence length="228" mass="24616">MTQQRQIYLTDTYAYEASTRVVSAERGPDTVRIALADNIFHPQGGGQPDDRGWVDQVEVRPVRDTGPGLVHLTCPADAAWPREAVAVGTTVTSRIDPALRRLHAALHTAGHLVDALIDEWGYRHVGSNHFPGQARVEYDLGGLDCDKDALAEGLTERLGKPLAEALPVIPGERDGRRTITIEGYATEFCAGTHVPDLSLLTGVAIRSVKVKGGRLKVGYTAEHVPVDG</sequence>
<evidence type="ECO:0000313" key="3">
    <source>
        <dbReference type="EMBL" id="AEW98792.1"/>
    </source>
</evidence>
<dbReference type="InterPro" id="IPR009000">
    <property type="entry name" value="Transl_B-barrel_sf"/>
</dbReference>
<name>F8JJ98_STREN</name>
<dbReference type="PANTHER" id="PTHR43462">
    <property type="entry name" value="ALANYL-TRNA EDITING PROTEIN"/>
    <property type="match status" value="1"/>
</dbReference>
<dbReference type="OrthoDB" id="9812949at2"/>
<dbReference type="SUPFAM" id="SSF50447">
    <property type="entry name" value="Translation proteins"/>
    <property type="match status" value="1"/>
</dbReference>
<organism evidence="3 4">
    <name type="scientific">Streptantibioticus cattleyicolor (strain ATCC 35852 / DSM 46488 / JCM 4925 / NBRC 14057 / NRRL 8057)</name>
    <name type="common">Streptomyces cattleya</name>
    <dbReference type="NCBI Taxonomy" id="1003195"/>
    <lineage>
        <taxon>Bacteria</taxon>
        <taxon>Bacillati</taxon>
        <taxon>Actinomycetota</taxon>
        <taxon>Actinomycetes</taxon>
        <taxon>Kitasatosporales</taxon>
        <taxon>Streptomycetaceae</taxon>
        <taxon>Streptantibioticus</taxon>
    </lineage>
</organism>
<dbReference type="PANTHER" id="PTHR43462:SF1">
    <property type="entry name" value="ALANYL-TRNA EDITING PROTEIN AARSD1"/>
    <property type="match status" value="1"/>
</dbReference>
<dbReference type="PATRIC" id="fig|1003195.11.peg.1091"/>
<keyword evidence="3" id="KW-0030">Aminoacyl-tRNA synthetase</keyword>
<dbReference type="Proteomes" id="UP000007842">
    <property type="component" value="Plasmid pSCATT"/>
</dbReference>
<dbReference type="KEGG" id="sct:SCAT_p1133"/>
<keyword evidence="3" id="KW-0436">Ligase</keyword>
<dbReference type="KEGG" id="scy:SCATT_p05990"/>
<evidence type="ECO:0000256" key="2">
    <source>
        <dbReference type="ARBA" id="ARBA00022833"/>
    </source>
</evidence>
<evidence type="ECO:0000256" key="1">
    <source>
        <dbReference type="ARBA" id="ARBA00022723"/>
    </source>
</evidence>
<gene>
    <name evidence="3" type="ordered locus">SCATT_p05990</name>
</gene>
<dbReference type="GO" id="GO:0004812">
    <property type="term" value="F:aminoacyl-tRNA ligase activity"/>
    <property type="evidence" value="ECO:0007669"/>
    <property type="project" value="UniProtKB-KW"/>
</dbReference>